<keyword evidence="1" id="KW-1133">Transmembrane helix</keyword>
<dbReference type="InterPro" id="IPR036322">
    <property type="entry name" value="WD40_repeat_dom_sf"/>
</dbReference>
<accession>A0A0H5BKV8</accession>
<dbReference type="PANTHER" id="PTHR19858">
    <property type="entry name" value="WD40 REPEAT PROTEIN"/>
    <property type="match status" value="1"/>
</dbReference>
<evidence type="ECO:0000313" key="2">
    <source>
        <dbReference type="EMBL" id="BAS01422.1"/>
    </source>
</evidence>
<dbReference type="PANTHER" id="PTHR19858:SF0">
    <property type="entry name" value="PERIODIC TRYPTOPHAN PROTEIN 2 HOMOLOG"/>
    <property type="match status" value="1"/>
</dbReference>
<dbReference type="GO" id="GO:0034388">
    <property type="term" value="C:Pwp2p-containing subcomplex of 90S preribosome"/>
    <property type="evidence" value="ECO:0007669"/>
    <property type="project" value="TreeGrafter"/>
</dbReference>
<dbReference type="GO" id="GO:0032040">
    <property type="term" value="C:small-subunit processome"/>
    <property type="evidence" value="ECO:0007669"/>
    <property type="project" value="TreeGrafter"/>
</dbReference>
<evidence type="ECO:0000256" key="1">
    <source>
        <dbReference type="SAM" id="Phobius"/>
    </source>
</evidence>
<dbReference type="SUPFAM" id="SSF50978">
    <property type="entry name" value="WD40 repeat-like"/>
    <property type="match status" value="2"/>
</dbReference>
<dbReference type="Gene3D" id="2.130.10.10">
    <property type="entry name" value="YVTN repeat-like/Quinoprotein amine dehydrogenase"/>
    <property type="match status" value="1"/>
</dbReference>
<dbReference type="InterPro" id="IPR027145">
    <property type="entry name" value="PWP2"/>
</dbReference>
<dbReference type="EMBL" id="AB996599">
    <property type="protein sequence ID" value="BAS01422.1"/>
    <property type="molecule type" value="Genomic_DNA"/>
</dbReference>
<keyword evidence="1" id="KW-0472">Membrane</keyword>
<feature type="transmembrane region" description="Helical" evidence="1">
    <location>
        <begin position="581"/>
        <end position="599"/>
    </location>
</feature>
<feature type="transmembrane region" description="Helical" evidence="1">
    <location>
        <begin position="204"/>
        <end position="223"/>
    </location>
</feature>
<dbReference type="InterPro" id="IPR015943">
    <property type="entry name" value="WD40/YVTN_repeat-like_dom_sf"/>
</dbReference>
<dbReference type="SMART" id="SM00320">
    <property type="entry name" value="WD40"/>
    <property type="match status" value="3"/>
</dbReference>
<dbReference type="AlphaFoldDB" id="A0A0H5BKV8"/>
<geneLocation type="nucleomorph" evidence="2"/>
<sequence length="746" mass="89790">MRLNKINIINLNINFKQIILFEKCLIYSQNLNIFQINYFNKSHFSIPLKIYYTIKKIVIDTHYKILIIIDTLNQILFIQRPLFIIAHIIKSKDQPINVYISQNNKLLSLIYKNFIELWKNQKKFSISIQKLRKIKINIINWIQIETSHDLKHTAILDVRYLVTIITIECKSVKIQTLKNYNIIFIKQLFLHYLLLFINKKKILTFIRILIIILDNKHILYWYLTKYKIISKYKKTLKIIHNKKKWFLRKKYYLLNKERNITHVIVNVQKSLIVILYERNMIFIFSIINLKLFLKLLFKNHKFFYLKTKKNMIFLCNFLTHDCIIINISLKKIIFIFTNEQNPINSYSICKDCSYILIAFQKSFIRLGELKKLQLLIILLNITSIIKHLFFLNKSNFFVISSGFKNIQIFCFLNFKLHKILYLPKNCYFNIILSNKNDNYLAGVCDNTKVLLWSIKTCLLIRIFSFHCSKITTFLIIEKNMKIITGSLDKTIKIFKFNIETKNLISLKHEYFILDLNYDFLNNCIFSLTENNYLYIWQNNTGYLKKIINLKLLIQKININVAKFFKYKIESIKKFYYIKKHLLLFSILKIMILFFSNSIIENTISGVLNYDLLEKEKKESSYKYTNKKYSILGNYQKIKTFSIFENRNKIFFIHKTFSEIILFKLNLTLPIKKYIKKNYKKSLNMKKYLKDNSIFLISEILFSFNNIKIKNLLLEISYLEIDSLIFILIFNILIVLKFKYTYINLLV</sequence>
<feature type="transmembrane region" description="Helical" evidence="1">
    <location>
        <begin position="715"/>
        <end position="735"/>
    </location>
</feature>
<feature type="transmembrane region" description="Helical" evidence="1">
    <location>
        <begin position="180"/>
        <end position="197"/>
    </location>
</feature>
<protein>
    <submittedName>
        <fullName evidence="2">Uncharacterized protein</fullName>
    </submittedName>
</protein>
<dbReference type="GO" id="GO:0000462">
    <property type="term" value="P:maturation of SSU-rRNA from tricistronic rRNA transcript (SSU-rRNA, 5.8S rRNA, LSU-rRNA)"/>
    <property type="evidence" value="ECO:0007669"/>
    <property type="project" value="TreeGrafter"/>
</dbReference>
<keyword evidence="1" id="KW-0812">Transmembrane</keyword>
<organism evidence="2">
    <name type="scientific">Lotharella vacuolata</name>
    <dbReference type="NCBI Taxonomy" id="74820"/>
    <lineage>
        <taxon>Eukaryota</taxon>
        <taxon>Sar</taxon>
        <taxon>Rhizaria</taxon>
        <taxon>Cercozoa</taxon>
        <taxon>Chlorarachniophyceae</taxon>
        <taxon>Lotharella</taxon>
    </lineage>
</organism>
<dbReference type="GO" id="GO:0000028">
    <property type="term" value="P:ribosomal small subunit assembly"/>
    <property type="evidence" value="ECO:0007669"/>
    <property type="project" value="TreeGrafter"/>
</dbReference>
<proteinExistence type="predicted"/>
<dbReference type="InterPro" id="IPR001680">
    <property type="entry name" value="WD40_rpt"/>
</dbReference>
<name>A0A0H5BKV8_9EUKA</name>
<keyword evidence="2" id="KW-0542">Nucleomorph</keyword>
<reference evidence="2" key="1">
    <citation type="journal article" date="2015" name="Genome Biol. Evol.">
        <title>Nucleomorph Genome Sequences of Two Chlorarachniophytes, Amorphochlora amoebiformis and Lotharella vacuolata.</title>
        <authorList>
            <person name="Suzuki S."/>
            <person name="Shirato S."/>
            <person name="Hirakawa Y."/>
            <person name="Ishida K."/>
        </authorList>
    </citation>
    <scope>NUCLEOTIDE SEQUENCE</scope>
    <source>
        <strain evidence="2">CCMP240</strain>
    </source>
</reference>